<comment type="caution">
    <text evidence="1">The sequence shown here is derived from an EMBL/GenBank/DDBJ whole genome shotgun (WGS) entry which is preliminary data.</text>
</comment>
<reference evidence="1 2" key="1">
    <citation type="submission" date="2018-09" db="EMBL/GenBank/DDBJ databases">
        <title>Genomic investigation of the strawberry pathogen Phytophthora fragariae indicates pathogenicity is determined by transcriptional variation in three key races.</title>
        <authorList>
            <person name="Adams T.M."/>
            <person name="Armitage A.D."/>
            <person name="Sobczyk M.K."/>
            <person name="Bates H.J."/>
            <person name="Dunwell J.M."/>
            <person name="Nellist C.F."/>
            <person name="Harrison R.J."/>
        </authorList>
    </citation>
    <scope>NUCLEOTIDE SEQUENCE [LARGE SCALE GENOMIC DNA]</scope>
    <source>
        <strain evidence="1 2">SCRP245</strain>
    </source>
</reference>
<protein>
    <submittedName>
        <fullName evidence="1">Uncharacterized protein</fullName>
    </submittedName>
</protein>
<sequence>MNVAPDVVGANLDYGSLGLEVERVTFPSGKCASLL</sequence>
<evidence type="ECO:0000313" key="1">
    <source>
        <dbReference type="EMBL" id="KAE9024152.1"/>
    </source>
</evidence>
<gene>
    <name evidence="1" type="ORF">PF011_g3655</name>
</gene>
<evidence type="ECO:0000313" key="2">
    <source>
        <dbReference type="Proteomes" id="UP000460718"/>
    </source>
</evidence>
<accession>A0A6A3LY85</accession>
<dbReference type="Proteomes" id="UP000460718">
    <property type="component" value="Unassembled WGS sequence"/>
</dbReference>
<proteinExistence type="predicted"/>
<organism evidence="1 2">
    <name type="scientific">Phytophthora fragariae</name>
    <dbReference type="NCBI Taxonomy" id="53985"/>
    <lineage>
        <taxon>Eukaryota</taxon>
        <taxon>Sar</taxon>
        <taxon>Stramenopiles</taxon>
        <taxon>Oomycota</taxon>
        <taxon>Peronosporomycetes</taxon>
        <taxon>Peronosporales</taxon>
        <taxon>Peronosporaceae</taxon>
        <taxon>Phytophthora</taxon>
    </lineage>
</organism>
<dbReference type="EMBL" id="QXFW01000123">
    <property type="protein sequence ID" value="KAE9024152.1"/>
    <property type="molecule type" value="Genomic_DNA"/>
</dbReference>
<name>A0A6A3LY85_9STRA</name>
<dbReference type="AlphaFoldDB" id="A0A6A3LY85"/>